<dbReference type="EMBL" id="MU404350">
    <property type="protein sequence ID" value="KAI1618917.1"/>
    <property type="molecule type" value="Genomic_DNA"/>
</dbReference>
<accession>A0AAN6E7Z8</accession>
<protein>
    <submittedName>
        <fullName evidence="1">Uncharacterized protein</fullName>
    </submittedName>
</protein>
<evidence type="ECO:0000313" key="1">
    <source>
        <dbReference type="EMBL" id="KAI1618917.1"/>
    </source>
</evidence>
<name>A0AAN6E7Z8_9EURO</name>
<organism evidence="1 2">
    <name type="scientific">Exophiala viscosa</name>
    <dbReference type="NCBI Taxonomy" id="2486360"/>
    <lineage>
        <taxon>Eukaryota</taxon>
        <taxon>Fungi</taxon>
        <taxon>Dikarya</taxon>
        <taxon>Ascomycota</taxon>
        <taxon>Pezizomycotina</taxon>
        <taxon>Eurotiomycetes</taxon>
        <taxon>Chaetothyriomycetidae</taxon>
        <taxon>Chaetothyriales</taxon>
        <taxon>Herpotrichiellaceae</taxon>
        <taxon>Exophiala</taxon>
    </lineage>
</organism>
<evidence type="ECO:0000313" key="2">
    <source>
        <dbReference type="Proteomes" id="UP001203852"/>
    </source>
</evidence>
<dbReference type="AlphaFoldDB" id="A0AAN6E7Z8"/>
<proteinExistence type="predicted"/>
<sequence>MHHSSFILRSSAECGILSRLHFSATGHQILTDHHPRGVAKPVSSHHIGHGIHSSGSEKCLGLFSRGSGMICAHVRRPVKSCSVRPATVLLENVCEATRVFSDALTTEKSNLPLRQGCQRPISRTCWGNSSQGPASINQWCAFLFFSPTSRLEGLLWVWSRTTKLLHDTILGKDRSTHLCGMVLNIAVTYSYQTLPPSGCRWCYSVRLMS</sequence>
<dbReference type="Proteomes" id="UP001203852">
    <property type="component" value="Unassembled WGS sequence"/>
</dbReference>
<reference evidence="1" key="1">
    <citation type="journal article" date="2022" name="bioRxiv">
        <title>Deciphering the potential niche of two novel black yeast fungi from a biological soil crust based on their genomes, phenotypes, and melanin regulation.</title>
        <authorList>
            <consortium name="DOE Joint Genome Institute"/>
            <person name="Carr E.C."/>
            <person name="Barton Q."/>
            <person name="Grambo S."/>
            <person name="Sullivan M."/>
            <person name="Renfro C.M."/>
            <person name="Kuo A."/>
            <person name="Pangilinan J."/>
            <person name="Lipzen A."/>
            <person name="Keymanesh K."/>
            <person name="Savage E."/>
            <person name="Barry K."/>
            <person name="Grigoriev I.V."/>
            <person name="Riekhof W.R."/>
            <person name="Harris S.S."/>
        </authorList>
    </citation>
    <scope>NUCLEOTIDE SEQUENCE</scope>
    <source>
        <strain evidence="1">JF 03-4F</strain>
    </source>
</reference>
<keyword evidence="2" id="KW-1185">Reference proteome</keyword>
<gene>
    <name evidence="1" type="ORF">EDD36DRAFT_45250</name>
</gene>
<comment type="caution">
    <text evidence="1">The sequence shown here is derived from an EMBL/GenBank/DDBJ whole genome shotgun (WGS) entry which is preliminary data.</text>
</comment>